<keyword evidence="2" id="KW-1185">Reference proteome</keyword>
<name>A0ABS9GWX0_9BACL</name>
<reference evidence="1 2" key="1">
    <citation type="submission" date="2022-01" db="EMBL/GenBank/DDBJ databases">
        <title>Alkalihalobacillus sp. EGI L200015, a novel bacterium isolated from a salt lake sediment.</title>
        <authorList>
            <person name="Gao L."/>
            <person name="Fang B.-Z."/>
            <person name="Li W.-J."/>
        </authorList>
    </citation>
    <scope>NUCLEOTIDE SEQUENCE [LARGE SCALE GENOMIC DNA]</scope>
    <source>
        <strain evidence="1 2">KCTC 12718</strain>
    </source>
</reference>
<dbReference type="EMBL" id="JAKIJS010000001">
    <property type="protein sequence ID" value="MCF6137277.1"/>
    <property type="molecule type" value="Genomic_DNA"/>
</dbReference>
<gene>
    <name evidence="1" type="ORF">L2716_05990</name>
</gene>
<evidence type="ECO:0008006" key="3">
    <source>
        <dbReference type="Google" id="ProtNLM"/>
    </source>
</evidence>
<protein>
    <recommendedName>
        <fullName evidence="3">DUF3006 domain-containing protein</fullName>
    </recommendedName>
</protein>
<organism evidence="1 2">
    <name type="scientific">Pseudalkalibacillus berkeleyi</name>
    <dbReference type="NCBI Taxonomy" id="1069813"/>
    <lineage>
        <taxon>Bacteria</taxon>
        <taxon>Bacillati</taxon>
        <taxon>Bacillota</taxon>
        <taxon>Bacilli</taxon>
        <taxon>Bacillales</taxon>
        <taxon>Fictibacillaceae</taxon>
        <taxon>Pseudalkalibacillus</taxon>
    </lineage>
</organism>
<comment type="caution">
    <text evidence="1">The sequence shown here is derived from an EMBL/GenBank/DDBJ whole genome shotgun (WGS) entry which is preliminary data.</text>
</comment>
<accession>A0ABS9GWX0</accession>
<proteinExistence type="predicted"/>
<sequence>MNVIYTELLPEGITMKFDDGTIFIGVKARSEIKKEDEGVTYFEEQDTDNKKIVE</sequence>
<dbReference type="Proteomes" id="UP001649381">
    <property type="component" value="Unassembled WGS sequence"/>
</dbReference>
<evidence type="ECO:0000313" key="2">
    <source>
        <dbReference type="Proteomes" id="UP001649381"/>
    </source>
</evidence>
<evidence type="ECO:0000313" key="1">
    <source>
        <dbReference type="EMBL" id="MCF6137277.1"/>
    </source>
</evidence>
<dbReference type="RefSeq" id="WP_236332737.1">
    <property type="nucleotide sequence ID" value="NZ_JAKIJS010000001.1"/>
</dbReference>